<comment type="caution">
    <text evidence="3">The sequence shown here is derived from an EMBL/GenBank/DDBJ whole genome shotgun (WGS) entry which is preliminary data.</text>
</comment>
<organism evidence="3 4">
    <name type="scientific">Halosaccharopolyspora lacisalsi</name>
    <dbReference type="NCBI Taxonomy" id="1000566"/>
    <lineage>
        <taxon>Bacteria</taxon>
        <taxon>Bacillati</taxon>
        <taxon>Actinomycetota</taxon>
        <taxon>Actinomycetes</taxon>
        <taxon>Pseudonocardiales</taxon>
        <taxon>Pseudonocardiaceae</taxon>
        <taxon>Halosaccharopolyspora</taxon>
    </lineage>
</organism>
<accession>A0A839DX95</accession>
<evidence type="ECO:0000256" key="2">
    <source>
        <dbReference type="SAM" id="Phobius"/>
    </source>
</evidence>
<proteinExistence type="predicted"/>
<evidence type="ECO:0000313" key="3">
    <source>
        <dbReference type="EMBL" id="MBA8825663.1"/>
    </source>
</evidence>
<keyword evidence="2" id="KW-0472">Membrane</keyword>
<dbReference type="EMBL" id="JACGWZ010000004">
    <property type="protein sequence ID" value="MBA8825663.1"/>
    <property type="molecule type" value="Genomic_DNA"/>
</dbReference>
<dbReference type="Proteomes" id="UP000569329">
    <property type="component" value="Unassembled WGS sequence"/>
</dbReference>
<feature type="region of interest" description="Disordered" evidence="1">
    <location>
        <begin position="1"/>
        <end position="26"/>
    </location>
</feature>
<dbReference type="AlphaFoldDB" id="A0A839DX95"/>
<keyword evidence="4" id="KW-1185">Reference proteome</keyword>
<name>A0A839DX95_9PSEU</name>
<reference evidence="3 4" key="1">
    <citation type="submission" date="2020-07" db="EMBL/GenBank/DDBJ databases">
        <title>Sequencing the genomes of 1000 actinobacteria strains.</title>
        <authorList>
            <person name="Klenk H.-P."/>
        </authorList>
    </citation>
    <scope>NUCLEOTIDE SEQUENCE [LARGE SCALE GENOMIC DNA]</scope>
    <source>
        <strain evidence="3 4">DSM 45975</strain>
    </source>
</reference>
<evidence type="ECO:0000256" key="1">
    <source>
        <dbReference type="SAM" id="MobiDB-lite"/>
    </source>
</evidence>
<keyword evidence="2" id="KW-1133">Transmembrane helix</keyword>
<protein>
    <submittedName>
        <fullName evidence="3">Uncharacterized protein</fullName>
    </submittedName>
</protein>
<sequence length="119" mass="11995">MGRYTEAGNDSGPSRRGGSACRGGTHSALGAIAPESCARGSLPARRGGAPRRADLVEQGFRGSRETFGAAPSRGAAEWGWLAAAAVFSFLLVLLVGLVGTRPGVDPSPAAPPPGAVVPW</sequence>
<gene>
    <name evidence="3" type="ORF">FHX42_003029</name>
</gene>
<evidence type="ECO:0000313" key="4">
    <source>
        <dbReference type="Proteomes" id="UP000569329"/>
    </source>
</evidence>
<keyword evidence="2" id="KW-0812">Transmembrane</keyword>
<feature type="transmembrane region" description="Helical" evidence="2">
    <location>
        <begin position="78"/>
        <end position="98"/>
    </location>
</feature>